<comment type="catalytic activity">
    <reaction evidence="7">
        <text>pseudouridine(1915) in 23S rRNA + S-adenosyl-L-methionine = N(3)-methylpseudouridine(1915) in 23S rRNA + S-adenosyl-L-homocysteine + H(+)</text>
        <dbReference type="Rhea" id="RHEA:42752"/>
        <dbReference type="Rhea" id="RHEA-COMP:10221"/>
        <dbReference type="Rhea" id="RHEA-COMP:10222"/>
        <dbReference type="ChEBI" id="CHEBI:15378"/>
        <dbReference type="ChEBI" id="CHEBI:57856"/>
        <dbReference type="ChEBI" id="CHEBI:59789"/>
        <dbReference type="ChEBI" id="CHEBI:65314"/>
        <dbReference type="ChEBI" id="CHEBI:74486"/>
        <dbReference type="EC" id="2.1.1.177"/>
    </reaction>
</comment>
<evidence type="ECO:0000256" key="3">
    <source>
        <dbReference type="ARBA" id="ARBA00022603"/>
    </source>
</evidence>
<keyword evidence="3 7" id="KW-0489">Methyltransferase</keyword>
<dbReference type="NCBIfam" id="NF000985">
    <property type="entry name" value="PRK00103.1-3"/>
    <property type="match status" value="1"/>
</dbReference>
<protein>
    <recommendedName>
        <fullName evidence="7">Ribosomal RNA large subunit methyltransferase H</fullName>
        <ecNumber evidence="7">2.1.1.177</ecNumber>
    </recommendedName>
    <alternativeName>
        <fullName evidence="7">23S rRNA (pseudouridine1915-N3)-methyltransferase</fullName>
    </alternativeName>
    <alternativeName>
        <fullName evidence="7">23S rRNA m3Psi1915 methyltransferase</fullName>
    </alternativeName>
    <alternativeName>
        <fullName evidence="7">rRNA (pseudouridine-N3-)-methyltransferase RlmH</fullName>
    </alternativeName>
</protein>
<evidence type="ECO:0000256" key="2">
    <source>
        <dbReference type="ARBA" id="ARBA00022552"/>
    </source>
</evidence>
<feature type="binding site" evidence="7">
    <location>
        <begin position="127"/>
        <end position="132"/>
    </location>
    <ligand>
        <name>S-adenosyl-L-methionine</name>
        <dbReference type="ChEBI" id="CHEBI:59789"/>
    </ligand>
</feature>
<name>A0A1M6M4X8_9FIRM</name>
<keyword evidence="1 7" id="KW-0963">Cytoplasm</keyword>
<reference evidence="9" key="1">
    <citation type="submission" date="2016-11" db="EMBL/GenBank/DDBJ databases">
        <authorList>
            <person name="Varghese N."/>
            <person name="Submissions S."/>
        </authorList>
    </citation>
    <scope>NUCLEOTIDE SEQUENCE [LARGE SCALE GENOMIC DNA]</scope>
    <source>
        <strain evidence="9">DSM 14826</strain>
    </source>
</reference>
<gene>
    <name evidence="7" type="primary">rlmH</name>
    <name evidence="8" type="ORF">SAMN02745227_00661</name>
</gene>
<comment type="subunit">
    <text evidence="7">Homodimer.</text>
</comment>
<comment type="subcellular location">
    <subcellularLocation>
        <location evidence="7">Cytoplasm</location>
    </subcellularLocation>
</comment>
<comment type="similarity">
    <text evidence="6 7">Belongs to the RNA methyltransferase RlmH family.</text>
</comment>
<dbReference type="RefSeq" id="WP_072906297.1">
    <property type="nucleotide sequence ID" value="NZ_FRAI01000006.1"/>
</dbReference>
<evidence type="ECO:0000313" key="9">
    <source>
        <dbReference type="Proteomes" id="UP000243547"/>
    </source>
</evidence>
<dbReference type="InterPro" id="IPR003742">
    <property type="entry name" value="RlmH-like"/>
</dbReference>
<dbReference type="OrthoDB" id="9806643at2"/>
<keyword evidence="9" id="KW-1185">Reference proteome</keyword>
<dbReference type="GO" id="GO:0070038">
    <property type="term" value="F:rRNA (pseudouridine-N3-)-methyltransferase activity"/>
    <property type="evidence" value="ECO:0007669"/>
    <property type="project" value="UniProtKB-UniRule"/>
</dbReference>
<dbReference type="CDD" id="cd18081">
    <property type="entry name" value="RlmH-like"/>
    <property type="match status" value="1"/>
</dbReference>
<accession>A0A1M6M4X8</accession>
<dbReference type="InterPro" id="IPR029026">
    <property type="entry name" value="tRNA_m1G_MTases_N"/>
</dbReference>
<dbReference type="PIRSF" id="PIRSF004505">
    <property type="entry name" value="MT_bac"/>
    <property type="match status" value="1"/>
</dbReference>
<evidence type="ECO:0000256" key="1">
    <source>
        <dbReference type="ARBA" id="ARBA00022490"/>
    </source>
</evidence>
<organism evidence="8 9">
    <name type="scientific">Anaerobranca californiensis DSM 14826</name>
    <dbReference type="NCBI Taxonomy" id="1120989"/>
    <lineage>
        <taxon>Bacteria</taxon>
        <taxon>Bacillati</taxon>
        <taxon>Bacillota</taxon>
        <taxon>Clostridia</taxon>
        <taxon>Eubacteriales</taxon>
        <taxon>Proteinivoracaceae</taxon>
        <taxon>Anaerobranca</taxon>
    </lineage>
</organism>
<dbReference type="STRING" id="1120989.SAMN02745227_00661"/>
<sequence length="159" mass="18160">MQIDIIAVGKIKEKYLNLGIEEFRKRLSSYCKLNIIEIPDERTPDNASPSEEEYIKEREGEKIIAKIRDGSYVIPLALTGKMLSSEELAEKMNKLAISGNSHVTFVIGGSLGLSNSVLQRGNFQLSFSRMTFPHQLMRLILLEQIYRGFRINRGEPYHK</sequence>
<feature type="binding site" evidence="7">
    <location>
        <position position="76"/>
    </location>
    <ligand>
        <name>S-adenosyl-L-methionine</name>
        <dbReference type="ChEBI" id="CHEBI:59789"/>
    </ligand>
</feature>
<evidence type="ECO:0000256" key="5">
    <source>
        <dbReference type="ARBA" id="ARBA00022691"/>
    </source>
</evidence>
<dbReference type="EMBL" id="FRAI01000006">
    <property type="protein sequence ID" value="SHJ78509.1"/>
    <property type="molecule type" value="Genomic_DNA"/>
</dbReference>
<proteinExistence type="inferred from homology"/>
<dbReference type="EC" id="2.1.1.177" evidence="7"/>
<evidence type="ECO:0000313" key="8">
    <source>
        <dbReference type="EMBL" id="SHJ78509.1"/>
    </source>
</evidence>
<keyword evidence="4 7" id="KW-0808">Transferase</keyword>
<feature type="binding site" evidence="7">
    <location>
        <position position="108"/>
    </location>
    <ligand>
        <name>S-adenosyl-L-methionine</name>
        <dbReference type="ChEBI" id="CHEBI:59789"/>
    </ligand>
</feature>
<dbReference type="PANTHER" id="PTHR33603:SF1">
    <property type="entry name" value="RIBOSOMAL RNA LARGE SUBUNIT METHYLTRANSFERASE H"/>
    <property type="match status" value="1"/>
</dbReference>
<dbReference type="InterPro" id="IPR029028">
    <property type="entry name" value="Alpha/beta_knot_MTases"/>
</dbReference>
<evidence type="ECO:0000256" key="6">
    <source>
        <dbReference type="ARBA" id="ARBA00038303"/>
    </source>
</evidence>
<keyword evidence="2 7" id="KW-0698">rRNA processing</keyword>
<dbReference type="Proteomes" id="UP000243547">
    <property type="component" value="Unassembled WGS sequence"/>
</dbReference>
<keyword evidence="5 7" id="KW-0949">S-adenosyl-L-methionine</keyword>
<dbReference type="SUPFAM" id="SSF75217">
    <property type="entry name" value="alpha/beta knot"/>
    <property type="match status" value="1"/>
</dbReference>
<evidence type="ECO:0000256" key="7">
    <source>
        <dbReference type="HAMAP-Rule" id="MF_00658"/>
    </source>
</evidence>
<evidence type="ECO:0000256" key="4">
    <source>
        <dbReference type="ARBA" id="ARBA00022679"/>
    </source>
</evidence>
<dbReference type="PANTHER" id="PTHR33603">
    <property type="entry name" value="METHYLTRANSFERASE"/>
    <property type="match status" value="1"/>
</dbReference>
<dbReference type="GO" id="GO:0005737">
    <property type="term" value="C:cytoplasm"/>
    <property type="evidence" value="ECO:0007669"/>
    <property type="project" value="UniProtKB-SubCell"/>
</dbReference>
<dbReference type="AlphaFoldDB" id="A0A1M6M4X8"/>
<comment type="function">
    <text evidence="7">Specifically methylates the pseudouridine at position 1915 (m3Psi1915) in 23S rRNA.</text>
</comment>
<dbReference type="NCBIfam" id="TIGR00246">
    <property type="entry name" value="tRNA_RlmH_YbeA"/>
    <property type="match status" value="1"/>
</dbReference>
<dbReference type="HAMAP" id="MF_00658">
    <property type="entry name" value="23SrRNA_methyltr_H"/>
    <property type="match status" value="1"/>
</dbReference>
<dbReference type="Gene3D" id="3.40.1280.10">
    <property type="match status" value="1"/>
</dbReference>
<dbReference type="Pfam" id="PF02590">
    <property type="entry name" value="SPOUT_MTase"/>
    <property type="match status" value="1"/>
</dbReference>